<feature type="transmembrane region" description="Helical" evidence="5">
    <location>
        <begin position="90"/>
        <end position="107"/>
    </location>
</feature>
<sequence>MVGHSPVGECHHQRHQCPAQRGRLVQGLLALVYLAAGGLKVVRRREELVATGNLDWMKDSSDAGVKAVGLVEILGALGVILPWLTGIAPILTPIAAAGLVVVQIGALRVHLVRDERRPLPANVLLLLLAAFAAVGRFVDWRP</sequence>
<feature type="transmembrane region" description="Helical" evidence="5">
    <location>
        <begin position="63"/>
        <end position="84"/>
    </location>
</feature>
<evidence type="ECO:0000256" key="1">
    <source>
        <dbReference type="ARBA" id="ARBA00004141"/>
    </source>
</evidence>
<keyword evidence="7" id="KW-1185">Reference proteome</keyword>
<keyword evidence="2 5" id="KW-0812">Transmembrane</keyword>
<dbReference type="EMBL" id="JAAXLS010000002">
    <property type="protein sequence ID" value="NKQ52290.1"/>
    <property type="molecule type" value="Genomic_DNA"/>
</dbReference>
<evidence type="ECO:0000313" key="7">
    <source>
        <dbReference type="Proteomes" id="UP000715441"/>
    </source>
</evidence>
<comment type="caution">
    <text evidence="6">The sequence shown here is derived from an EMBL/GenBank/DDBJ whole genome shotgun (WGS) entry which is preliminary data.</text>
</comment>
<organism evidence="6 7">
    <name type="scientific">Amycolatopsis acididurans</name>
    <dbReference type="NCBI Taxonomy" id="2724524"/>
    <lineage>
        <taxon>Bacteria</taxon>
        <taxon>Bacillati</taxon>
        <taxon>Actinomycetota</taxon>
        <taxon>Actinomycetes</taxon>
        <taxon>Pseudonocardiales</taxon>
        <taxon>Pseudonocardiaceae</taxon>
        <taxon>Amycolatopsis</taxon>
    </lineage>
</organism>
<feature type="transmembrane region" description="Helical" evidence="5">
    <location>
        <begin position="24"/>
        <end position="42"/>
    </location>
</feature>
<dbReference type="InterPro" id="IPR032808">
    <property type="entry name" value="DoxX"/>
</dbReference>
<dbReference type="Pfam" id="PF13564">
    <property type="entry name" value="DoxX_2"/>
    <property type="match status" value="1"/>
</dbReference>
<comment type="subcellular location">
    <subcellularLocation>
        <location evidence="1">Membrane</location>
        <topology evidence="1">Multi-pass membrane protein</topology>
    </subcellularLocation>
</comment>
<evidence type="ECO:0000313" key="6">
    <source>
        <dbReference type="EMBL" id="NKQ52290.1"/>
    </source>
</evidence>
<evidence type="ECO:0000256" key="2">
    <source>
        <dbReference type="ARBA" id="ARBA00022692"/>
    </source>
</evidence>
<gene>
    <name evidence="6" type="ORF">HFP15_05295</name>
</gene>
<proteinExistence type="predicted"/>
<feature type="transmembrane region" description="Helical" evidence="5">
    <location>
        <begin position="119"/>
        <end position="138"/>
    </location>
</feature>
<dbReference type="Proteomes" id="UP000715441">
    <property type="component" value="Unassembled WGS sequence"/>
</dbReference>
<keyword evidence="4 5" id="KW-0472">Membrane</keyword>
<reference evidence="6 7" key="1">
    <citation type="submission" date="2020-04" db="EMBL/GenBank/DDBJ databases">
        <title>Novel species.</title>
        <authorList>
            <person name="Teo W.F.A."/>
            <person name="Lipun K."/>
            <person name="Srisuk N."/>
            <person name="Duangmal K."/>
        </authorList>
    </citation>
    <scope>NUCLEOTIDE SEQUENCE [LARGE SCALE GENOMIC DNA]</scope>
    <source>
        <strain evidence="6 7">K13G38</strain>
    </source>
</reference>
<evidence type="ECO:0000256" key="5">
    <source>
        <dbReference type="SAM" id="Phobius"/>
    </source>
</evidence>
<name>A0ABX1IXQ8_9PSEU</name>
<evidence type="ECO:0000256" key="4">
    <source>
        <dbReference type="ARBA" id="ARBA00023136"/>
    </source>
</evidence>
<protein>
    <submittedName>
        <fullName evidence="6">DoxX family protein</fullName>
    </submittedName>
</protein>
<evidence type="ECO:0000256" key="3">
    <source>
        <dbReference type="ARBA" id="ARBA00022989"/>
    </source>
</evidence>
<accession>A0ABX1IXQ8</accession>
<keyword evidence="3 5" id="KW-1133">Transmembrane helix</keyword>